<dbReference type="InterPro" id="IPR018108">
    <property type="entry name" value="MCP_transmembrane"/>
</dbReference>
<evidence type="ECO:0000256" key="9">
    <source>
        <dbReference type="ARBA" id="ARBA00022692"/>
    </source>
</evidence>
<dbReference type="InterPro" id="IPR015940">
    <property type="entry name" value="UBA"/>
</dbReference>
<keyword evidence="17" id="KW-0206">Cytoskeleton</keyword>
<feature type="region of interest" description="Disordered" evidence="20">
    <location>
        <begin position="537"/>
        <end position="561"/>
    </location>
</feature>
<dbReference type="GO" id="GO:0006897">
    <property type="term" value="P:endocytosis"/>
    <property type="evidence" value="ECO:0007669"/>
    <property type="project" value="UniProtKB-KW"/>
</dbReference>
<keyword evidence="10" id="KW-0677">Repeat</keyword>
<feature type="domain" description="EH" evidence="22">
    <location>
        <begin position="19"/>
        <end position="105"/>
    </location>
</feature>
<feature type="region of interest" description="Disordered" evidence="20">
    <location>
        <begin position="941"/>
        <end position="1204"/>
    </location>
</feature>
<dbReference type="PROSITE" id="PS50031">
    <property type="entry name" value="EH"/>
    <property type="match status" value="3"/>
</dbReference>
<evidence type="ECO:0000256" key="4">
    <source>
        <dbReference type="ARBA" id="ARBA00004448"/>
    </source>
</evidence>
<dbReference type="InterPro" id="IPR011992">
    <property type="entry name" value="EF-hand-dom_pair"/>
</dbReference>
<evidence type="ECO:0000256" key="19">
    <source>
        <dbReference type="PROSITE-ProRule" id="PRU00282"/>
    </source>
</evidence>
<feature type="repeat" description="Solcar" evidence="19">
    <location>
        <begin position="1430"/>
        <end position="1515"/>
    </location>
</feature>
<feature type="region of interest" description="Disordered" evidence="20">
    <location>
        <begin position="1216"/>
        <end position="1239"/>
    </location>
</feature>
<keyword evidence="13" id="KW-1133">Transmembrane helix</keyword>
<keyword evidence="17" id="KW-0963">Cytoplasm</keyword>
<feature type="compositionally biased region" description="Low complexity" evidence="20">
    <location>
        <begin position="832"/>
        <end position="851"/>
    </location>
</feature>
<dbReference type="STRING" id="100787.A0A0G4LJL1"/>
<sequence length="1522" mass="160085">MADTAGDSAGSNLNLTPEEKRVFGQLFRQADTDGVGVVTGEVAVKFFDKTRLDSKVLGEIWQIADSENRGFLTPAGFSAVLRLIGHAQAGREPTTELASQPGPLPHFDGFQLPGLSSPPPPPPAALQAQGTGGPVRIPALTPEKVNQYAGLFERQALQPGGLLPGDQAKSIFEKAGLPIEVLGRIWQLADTEQRGALVQTEFVIAMHLLTSMKSGALRGLPSILPAPLYEAATRRLAAPRQSPTATGHISAIPRQLSGSAPIRTGSPLGRPPITAQSSTVSGPDWLVTPADKARFDQLYDDLDKTRKGYITGEEAVPFLSQSSLPEDALAQIWDLADCNSEGVLNRDTFAVAMYLIRQQRTRRDGSSALPSTLPPNLVPPSMRQRTRPAAATGSPFDDPAPPPQVQPPVAAPKSALDDLFGLDTTPTPAVQAQVAQDTGGSNAVDPFAAGANIQTPSSPAKPSSPANTQFKPFVPSSSFGRGLTVHGTGDSAGSGVGSNRAVGAASDDLLGDNDPEISKKLTSETAELANLSNQVGSLSKQMQEVQGQRNASQNEFNQASAQKKNFEQRLAQLRTLYEKEAGDVQALQQQLSDARKETQKLQAECMQLDTTYRDLQTQHQQVLSSLEADRHENAGLKEKIRAVNAEVAQLKPQIEKLKSEARQQKGLVAINKKQLSTNEAERERLQSEAADLAKSHSEALSRQDTGSSLPGSASVASPAASVASANNPFFKRTGSTDIMGAFASPAIKSSPADQSFDDIFGPSQPPTRSTDTPPPPVTSFKPQTTGTSTGSVSSWATPPAASPTMSRQQTLTAEPPAPPESRQISSSFLPFSDASESLSSSRAVSPPASRAGEPFESVIATPTQGPPGAFPDEPTPTGESSETLRETASASESKVIGNDGPSATIGAVGATTGGGGGDPFAATDEDKAKSDFDNAFASFTKAHKAPEKSSNEPTKPAVAFDSEFPPISELERDDDSDTASEGGGFDDDFAPASPPKKQNEAPAVAPFGDGSAATQVPVPNATVTDSSLTAAKNNSEPTAPASSLQHESTSPATPQNDNPFAPPATSGANVLSQPFDQAPQAKGVFDDLDDDFDGLEDAKEGSADDDFQTISRSGLDDFNPVFDSSPPQSQAKSEPATAPFGQESSYDFGSASTTSAAPAGAGAGTAGPDKSSADAHDWDSIFATLDSPNGSAAGTAAPSNAPAPVATPVAAPAVAPVAEPESRPLPARGLTEDGKDDDPILKNLTNMGYSRSDALLALEKYDYNLERITNAAELNKVVFKDTANATAGRKFFSLFPGLGYAAGYKVLQRIYKYGGQPIARDYLDTHYGRDFEQAFGKKTGKAVMHSTAGSLIGIGEIVLLPLDVLKIKRQTNPEAFRGRGVFKIVADEGFGLYRGWGWTAARNAPGSFALFGGSAFAKEFIFHLEDYNKASWFQNFVASIAGASASLVVSAPLDVIKTRIQNRNFDNPEGGFKILSKMAKNEGLSSFFKGLVPKLLMTGPKLVFSFWLAQTLIPAFDGMLPK</sequence>
<keyword evidence="14" id="KW-0496">Mitochondrion</keyword>
<evidence type="ECO:0000256" key="5">
    <source>
        <dbReference type="ARBA" id="ARBA00006375"/>
    </source>
</evidence>
<dbReference type="Pfam" id="PF12763">
    <property type="entry name" value="EH"/>
    <property type="match status" value="3"/>
</dbReference>
<dbReference type="SMART" id="SM00027">
    <property type="entry name" value="EH"/>
    <property type="match status" value="3"/>
</dbReference>
<keyword evidence="8" id="KW-0254">Endocytosis</keyword>
<evidence type="ECO:0000256" key="8">
    <source>
        <dbReference type="ARBA" id="ARBA00022583"/>
    </source>
</evidence>
<feature type="compositionally biased region" description="Pro residues" evidence="20">
    <location>
        <begin position="398"/>
        <end position="410"/>
    </location>
</feature>
<evidence type="ECO:0000256" key="7">
    <source>
        <dbReference type="ARBA" id="ARBA00022448"/>
    </source>
</evidence>
<evidence type="ECO:0000259" key="23">
    <source>
        <dbReference type="PROSITE" id="PS50222"/>
    </source>
</evidence>
<reference evidence="24 25" key="1">
    <citation type="submission" date="2015-05" db="EMBL/GenBank/DDBJ databases">
        <authorList>
            <person name="Wang D.B."/>
            <person name="Wang M."/>
        </authorList>
    </citation>
    <scope>NUCLEOTIDE SEQUENCE [LARGE SCALE GENOMIC DNA]</scope>
    <source>
        <strain evidence="24">VL1</strain>
    </source>
</reference>
<evidence type="ECO:0000256" key="14">
    <source>
        <dbReference type="ARBA" id="ARBA00023128"/>
    </source>
</evidence>
<proteinExistence type="inferred from homology"/>
<evidence type="ECO:0000256" key="20">
    <source>
        <dbReference type="SAM" id="MobiDB-lite"/>
    </source>
</evidence>
<evidence type="ECO:0000313" key="24">
    <source>
        <dbReference type="EMBL" id="CRK22109.1"/>
    </source>
</evidence>
<dbReference type="GO" id="GO:0005509">
    <property type="term" value="F:calcium ion binding"/>
    <property type="evidence" value="ECO:0007669"/>
    <property type="project" value="InterPro"/>
</dbReference>
<keyword evidence="11" id="KW-0967">Endosome</keyword>
<dbReference type="GO" id="GO:0005743">
    <property type="term" value="C:mitochondrial inner membrane"/>
    <property type="evidence" value="ECO:0007669"/>
    <property type="project" value="UniProtKB-SubCell"/>
</dbReference>
<dbReference type="GO" id="GO:0010008">
    <property type="term" value="C:endosome membrane"/>
    <property type="evidence" value="ECO:0007669"/>
    <property type="project" value="UniProtKB-SubCell"/>
</dbReference>
<dbReference type="InterPro" id="IPR023395">
    <property type="entry name" value="MCP_dom_sf"/>
</dbReference>
<dbReference type="Gene3D" id="1.10.287.1490">
    <property type="match status" value="1"/>
</dbReference>
<feature type="compositionally biased region" description="Basic and acidic residues" evidence="20">
    <location>
        <begin position="1230"/>
        <end position="1239"/>
    </location>
</feature>
<dbReference type="GO" id="GO:0005886">
    <property type="term" value="C:plasma membrane"/>
    <property type="evidence" value="ECO:0007669"/>
    <property type="project" value="UniProtKB-SubCell"/>
</dbReference>
<evidence type="ECO:0000256" key="11">
    <source>
        <dbReference type="ARBA" id="ARBA00022753"/>
    </source>
</evidence>
<evidence type="ECO:0000313" key="25">
    <source>
        <dbReference type="Proteomes" id="UP000044602"/>
    </source>
</evidence>
<dbReference type="InterPro" id="IPR002048">
    <property type="entry name" value="EF_hand_dom"/>
</dbReference>
<evidence type="ECO:0000256" key="10">
    <source>
        <dbReference type="ARBA" id="ARBA00022737"/>
    </source>
</evidence>
<feature type="region of interest" description="Disordered" evidence="20">
    <location>
        <begin position="433"/>
        <end position="500"/>
    </location>
</feature>
<feature type="compositionally biased region" description="Polar residues" evidence="20">
    <location>
        <begin position="1021"/>
        <end position="1058"/>
    </location>
</feature>
<evidence type="ECO:0000256" key="18">
    <source>
        <dbReference type="ARBA" id="ARBA00025194"/>
    </source>
</evidence>
<feature type="domain" description="EH" evidence="22">
    <location>
        <begin position="291"/>
        <end position="384"/>
    </location>
</feature>
<dbReference type="PANTHER" id="PTHR46974">
    <property type="entry name" value="MITOCHONDRIAL GTP/GDP CARRIER PROTEIN 1"/>
    <property type="match status" value="1"/>
</dbReference>
<evidence type="ECO:0000256" key="3">
    <source>
        <dbReference type="ARBA" id="ARBA00004413"/>
    </source>
</evidence>
<feature type="region of interest" description="Disordered" evidence="20">
    <location>
        <begin position="360"/>
        <end position="411"/>
    </location>
</feature>
<comment type="subcellular location">
    <subcellularLocation>
        <location evidence="3">Cell membrane</location>
        <topology evidence="3">Peripheral membrane protein</topology>
        <orientation evidence="3">Cytoplasmic side</orientation>
    </subcellularLocation>
    <subcellularLocation>
        <location evidence="2">Cytoplasm</location>
        <location evidence="2">Cytoskeleton</location>
        <location evidence="2">Actin patch</location>
    </subcellularLocation>
    <subcellularLocation>
        <location evidence="1">Endosome membrane</location>
        <topology evidence="1">Peripheral membrane protein</topology>
        <orientation evidence="1">Cytoplasmic side</orientation>
    </subcellularLocation>
    <subcellularLocation>
        <location evidence="4">Mitochondrion inner membrane</location>
        <topology evidence="4">Multi-pass membrane protein</topology>
    </subcellularLocation>
</comment>
<dbReference type="PANTHER" id="PTHR46974:SF1">
    <property type="entry name" value="MITOCHONDRIAL GTP_GDP CARRIER PROTEIN 1"/>
    <property type="match status" value="1"/>
</dbReference>
<keyword evidence="25" id="KW-1185">Reference proteome</keyword>
<dbReference type="SUPFAM" id="SSF47473">
    <property type="entry name" value="EF-hand"/>
    <property type="match status" value="3"/>
</dbReference>
<feature type="domain" description="UBA" evidence="21">
    <location>
        <begin position="1234"/>
        <end position="1275"/>
    </location>
</feature>
<dbReference type="PROSITE" id="PS50030">
    <property type="entry name" value="UBA"/>
    <property type="match status" value="1"/>
</dbReference>
<dbReference type="CDD" id="cd14270">
    <property type="entry name" value="UBA"/>
    <property type="match status" value="1"/>
</dbReference>
<comment type="similarity">
    <text evidence="5">Belongs to the mitochondrial carrier (TC 2.A.29) family.</text>
</comment>
<dbReference type="CDD" id="cd00052">
    <property type="entry name" value="EH"/>
    <property type="match status" value="3"/>
</dbReference>
<dbReference type="EMBL" id="CVQH01013558">
    <property type="protein sequence ID" value="CRK22109.1"/>
    <property type="molecule type" value="Genomic_DNA"/>
</dbReference>
<feature type="compositionally biased region" description="Polar residues" evidence="20">
    <location>
        <begin position="877"/>
        <end position="892"/>
    </location>
</feature>
<evidence type="ECO:0000256" key="16">
    <source>
        <dbReference type="ARBA" id="ARBA00023203"/>
    </source>
</evidence>
<dbReference type="InterPro" id="IPR053042">
    <property type="entry name" value="Mito_GTP/GDP_Carrier"/>
</dbReference>
<feature type="region of interest" description="Disordered" evidence="20">
    <location>
        <begin position="749"/>
        <end position="928"/>
    </location>
</feature>
<dbReference type="GO" id="GO:0030479">
    <property type="term" value="C:actin cortical patch"/>
    <property type="evidence" value="ECO:0007669"/>
    <property type="project" value="UniProtKB-SubCell"/>
</dbReference>
<feature type="compositionally biased region" description="Low complexity" evidence="20">
    <location>
        <begin position="456"/>
        <end position="466"/>
    </location>
</feature>
<evidence type="ECO:0000259" key="21">
    <source>
        <dbReference type="PROSITE" id="PS50030"/>
    </source>
</evidence>
<dbReference type="Pfam" id="PF00153">
    <property type="entry name" value="Mito_carr"/>
    <property type="match status" value="2"/>
</dbReference>
<feature type="compositionally biased region" description="Acidic residues" evidence="20">
    <location>
        <begin position="1086"/>
        <end position="1095"/>
    </location>
</feature>
<feature type="compositionally biased region" description="Low complexity" evidence="20">
    <location>
        <begin position="706"/>
        <end position="725"/>
    </location>
</feature>
<dbReference type="FunFam" id="1.50.40.10:FF:000010">
    <property type="entry name" value="Probable YHM1 (Mitochondrial carrier)"/>
    <property type="match status" value="1"/>
</dbReference>
<feature type="region of interest" description="Disordered" evidence="20">
    <location>
        <begin position="257"/>
        <end position="282"/>
    </location>
</feature>
<evidence type="ECO:0000256" key="2">
    <source>
        <dbReference type="ARBA" id="ARBA00004134"/>
    </source>
</evidence>
<dbReference type="Proteomes" id="UP000044602">
    <property type="component" value="Unassembled WGS sequence"/>
</dbReference>
<evidence type="ECO:0000256" key="15">
    <source>
        <dbReference type="ARBA" id="ARBA00023136"/>
    </source>
</evidence>
<evidence type="ECO:0000256" key="1">
    <source>
        <dbReference type="ARBA" id="ARBA00004125"/>
    </source>
</evidence>
<feature type="compositionally biased region" description="Polar residues" evidence="20">
    <location>
        <begin position="467"/>
        <end position="479"/>
    </location>
</feature>
<evidence type="ECO:0000259" key="22">
    <source>
        <dbReference type="PROSITE" id="PS50031"/>
    </source>
</evidence>
<dbReference type="SMART" id="SM00054">
    <property type="entry name" value="EFh"/>
    <property type="match status" value="5"/>
</dbReference>
<dbReference type="InterPro" id="IPR000261">
    <property type="entry name" value="EH_dom"/>
</dbReference>
<evidence type="ECO:0000256" key="12">
    <source>
        <dbReference type="ARBA" id="ARBA00022792"/>
    </source>
</evidence>
<dbReference type="SUPFAM" id="SSF46934">
    <property type="entry name" value="UBA-like"/>
    <property type="match status" value="1"/>
</dbReference>
<dbReference type="Gene3D" id="1.10.238.10">
    <property type="entry name" value="EF-hand"/>
    <property type="match status" value="3"/>
</dbReference>
<dbReference type="Gene3D" id="1.10.8.10">
    <property type="entry name" value="DNA helicase RuvA subunit, C-terminal domain"/>
    <property type="match status" value="1"/>
</dbReference>
<feature type="domain" description="EF-hand" evidence="23">
    <location>
        <begin position="290"/>
        <end position="325"/>
    </location>
</feature>
<dbReference type="InterPro" id="IPR009060">
    <property type="entry name" value="UBA-like_sf"/>
</dbReference>
<dbReference type="Gene3D" id="1.50.40.10">
    <property type="entry name" value="Mitochondrial carrier domain"/>
    <property type="match status" value="1"/>
</dbReference>
<feature type="compositionally biased region" description="Low complexity" evidence="20">
    <location>
        <begin position="1187"/>
        <end position="1204"/>
    </location>
</feature>
<keyword evidence="7" id="KW-0813">Transport</keyword>
<dbReference type="GO" id="GO:0003779">
    <property type="term" value="F:actin binding"/>
    <property type="evidence" value="ECO:0007669"/>
    <property type="project" value="UniProtKB-KW"/>
</dbReference>
<keyword evidence="15 19" id="KW-0472">Membrane</keyword>
<feature type="compositionally biased region" description="Polar residues" evidence="20">
    <location>
        <begin position="1066"/>
        <end position="1075"/>
    </location>
</feature>
<feature type="compositionally biased region" description="Low complexity" evidence="20">
    <location>
        <begin position="1149"/>
        <end position="1160"/>
    </location>
</feature>
<accession>A0A0G4LJL1</accession>
<keyword evidence="12" id="KW-0999">Mitochondrion inner membrane</keyword>
<keyword evidence="16" id="KW-0009">Actin-binding</keyword>
<organism evidence="24 25">
    <name type="scientific">Verticillium longisporum</name>
    <name type="common">Verticillium dahliae var. longisporum</name>
    <dbReference type="NCBI Taxonomy" id="100787"/>
    <lineage>
        <taxon>Eukaryota</taxon>
        <taxon>Fungi</taxon>
        <taxon>Dikarya</taxon>
        <taxon>Ascomycota</taxon>
        <taxon>Pezizomycotina</taxon>
        <taxon>Sordariomycetes</taxon>
        <taxon>Hypocreomycetidae</taxon>
        <taxon>Glomerellales</taxon>
        <taxon>Plectosphaerellaceae</taxon>
        <taxon>Verticillium</taxon>
    </lineage>
</organism>
<feature type="region of interest" description="Disordered" evidence="20">
    <location>
        <begin position="675"/>
        <end position="728"/>
    </location>
</feature>
<dbReference type="GO" id="GO:0001409">
    <property type="term" value="F:guanine nucleotide transmembrane transporter activity"/>
    <property type="evidence" value="ECO:0007669"/>
    <property type="project" value="TreeGrafter"/>
</dbReference>
<evidence type="ECO:0000256" key="6">
    <source>
        <dbReference type="ARBA" id="ARBA00011159"/>
    </source>
</evidence>
<protein>
    <submittedName>
        <fullName evidence="24">Uncharacterized protein</fullName>
    </submittedName>
</protein>
<keyword evidence="9 19" id="KW-0812">Transmembrane</keyword>
<dbReference type="PROSITE" id="PS50222">
    <property type="entry name" value="EF_HAND_2"/>
    <property type="match status" value="1"/>
</dbReference>
<evidence type="ECO:0000256" key="17">
    <source>
        <dbReference type="ARBA" id="ARBA00023212"/>
    </source>
</evidence>
<comment type="function">
    <text evidence="18">Component of the PAN1 actin cytoskeleton-regulatory complex required for the internalization of endosomes during actin-coupled endocytosis. The complex links the site of endocytosis to the cell membrane-associated actin cytoskeleton. Mediates uptake of external molecules and vacuolar degradation of plasma membrane proteins. Plays a role in the proper organization of the cell membrane-associated actin cytoskeleton and promotes its destabilization.</text>
</comment>
<name>A0A0G4LJL1_VERLO</name>
<feature type="compositionally biased region" description="Acidic residues" evidence="20">
    <location>
        <begin position="971"/>
        <end position="989"/>
    </location>
</feature>
<feature type="domain" description="EH" evidence="22">
    <location>
        <begin position="144"/>
        <end position="235"/>
    </location>
</feature>
<dbReference type="PROSITE" id="PS50920">
    <property type="entry name" value="SOLCAR"/>
    <property type="match status" value="1"/>
</dbReference>
<evidence type="ECO:0000256" key="13">
    <source>
        <dbReference type="ARBA" id="ARBA00022989"/>
    </source>
</evidence>
<feature type="compositionally biased region" description="Polar residues" evidence="20">
    <location>
        <begin position="803"/>
        <end position="812"/>
    </location>
</feature>
<feature type="compositionally biased region" description="Basic and acidic residues" evidence="20">
    <location>
        <begin position="679"/>
        <end position="701"/>
    </location>
</feature>
<gene>
    <name evidence="24" type="ORF">BN1708_013299</name>
</gene>
<comment type="subunit">
    <text evidence="6">Component of the PAN1 actin cytoskeleton-regulatory complex.</text>
</comment>
<dbReference type="SUPFAM" id="SSF103506">
    <property type="entry name" value="Mitochondrial carrier"/>
    <property type="match status" value="1"/>
</dbReference>
<feature type="compositionally biased region" description="Low complexity" evidence="20">
    <location>
        <begin position="784"/>
        <end position="794"/>
    </location>
</feature>